<keyword evidence="9" id="KW-1185">Reference proteome</keyword>
<dbReference type="EC" id="5.1.1.3" evidence="2 7"/>
<dbReference type="Pfam" id="PF01177">
    <property type="entry name" value="Asp_Glu_race"/>
    <property type="match status" value="1"/>
</dbReference>
<feature type="binding site" evidence="7">
    <location>
        <begin position="9"/>
        <end position="10"/>
    </location>
    <ligand>
        <name>substrate</name>
    </ligand>
</feature>
<gene>
    <name evidence="7 8" type="primary">murI</name>
    <name evidence="8" type="ORF">NE663_04140</name>
</gene>
<sequence length="253" mass="28331">MSSKIGMIDSGMGGLLVLKACVEAHPECDFVFVGDQLHAPYGEHDAEKIFHYVTVIMEYFASLHIYDIIIGCNTICANILPQLRARFSRFRFFEIIDPTVAQLPRGVHRHLAVLSTEATAKTHAYKNAIQHFDTAIAVQEIACPEFVPLIEGNASAARLTQAVKKRLKDVTCDGVVLACTHYPYLREAIAACLHVPIYDSNQAIVNRYPWPVSHKQEKGSVTIYSTLDGEQMEKQIASLLKQDWKVKTLILDF</sequence>
<feature type="active site" description="Proton donor/acceptor" evidence="7">
    <location>
        <position position="179"/>
    </location>
</feature>
<feature type="binding site" evidence="7">
    <location>
        <begin position="180"/>
        <end position="181"/>
    </location>
    <ligand>
        <name>substrate</name>
    </ligand>
</feature>
<dbReference type="InterPro" id="IPR033134">
    <property type="entry name" value="Asp/Glu_racemase_AS_2"/>
</dbReference>
<dbReference type="Gene3D" id="3.40.50.1860">
    <property type="match status" value="2"/>
</dbReference>
<dbReference type="InterPro" id="IPR001920">
    <property type="entry name" value="Asp/Glu_race"/>
</dbReference>
<dbReference type="RefSeq" id="WP_256197552.1">
    <property type="nucleotide sequence ID" value="NZ_CALVCM010000008.1"/>
</dbReference>
<dbReference type="InterPro" id="IPR004391">
    <property type="entry name" value="Glu_race"/>
</dbReference>
<comment type="catalytic activity">
    <reaction evidence="1 7">
        <text>L-glutamate = D-glutamate</text>
        <dbReference type="Rhea" id="RHEA:12813"/>
        <dbReference type="ChEBI" id="CHEBI:29985"/>
        <dbReference type="ChEBI" id="CHEBI:29986"/>
        <dbReference type="EC" id="5.1.1.3"/>
    </reaction>
</comment>
<dbReference type="PANTHER" id="PTHR21198:SF3">
    <property type="entry name" value="GLUTAMATE RACEMASE"/>
    <property type="match status" value="1"/>
</dbReference>
<keyword evidence="4 7" id="KW-0573">Peptidoglycan synthesis</keyword>
<dbReference type="PROSITE" id="PS00924">
    <property type="entry name" value="ASP_GLU_RACEMASE_2"/>
    <property type="match status" value="1"/>
</dbReference>
<organism evidence="8 9">
    <name type="scientific">Massilicoli timonensis</name>
    <dbReference type="NCBI Taxonomy" id="2015901"/>
    <lineage>
        <taxon>Bacteria</taxon>
        <taxon>Bacillati</taxon>
        <taxon>Bacillota</taxon>
        <taxon>Erysipelotrichia</taxon>
        <taxon>Erysipelotrichales</taxon>
        <taxon>Erysipelotrichaceae</taxon>
        <taxon>Massilicoli</taxon>
    </lineage>
</organism>
<keyword evidence="3 7" id="KW-0133">Cell shape</keyword>
<name>A0ABT1SJQ0_9FIRM</name>
<evidence type="ECO:0000256" key="7">
    <source>
        <dbReference type="HAMAP-Rule" id="MF_00258"/>
    </source>
</evidence>
<feature type="binding site" evidence="7">
    <location>
        <begin position="41"/>
        <end position="42"/>
    </location>
    <ligand>
        <name>substrate</name>
    </ligand>
</feature>
<dbReference type="NCBIfam" id="TIGR00067">
    <property type="entry name" value="glut_race"/>
    <property type="match status" value="1"/>
</dbReference>
<dbReference type="GO" id="GO:0008881">
    <property type="term" value="F:glutamate racemase activity"/>
    <property type="evidence" value="ECO:0007669"/>
    <property type="project" value="UniProtKB-EC"/>
</dbReference>
<dbReference type="Proteomes" id="UP001524435">
    <property type="component" value="Unassembled WGS sequence"/>
</dbReference>
<dbReference type="EMBL" id="JANGCH010000004">
    <property type="protein sequence ID" value="MCQ5121446.1"/>
    <property type="molecule type" value="Genomic_DNA"/>
</dbReference>
<dbReference type="InterPro" id="IPR015942">
    <property type="entry name" value="Asp/Glu/hydantoin_racemase"/>
</dbReference>
<evidence type="ECO:0000256" key="3">
    <source>
        <dbReference type="ARBA" id="ARBA00022960"/>
    </source>
</evidence>
<feature type="binding site" evidence="7">
    <location>
        <begin position="73"/>
        <end position="74"/>
    </location>
    <ligand>
        <name>substrate</name>
    </ligand>
</feature>
<evidence type="ECO:0000256" key="5">
    <source>
        <dbReference type="ARBA" id="ARBA00023235"/>
    </source>
</evidence>
<evidence type="ECO:0000256" key="2">
    <source>
        <dbReference type="ARBA" id="ARBA00013090"/>
    </source>
</evidence>
<accession>A0ABT1SJQ0</accession>
<dbReference type="PANTHER" id="PTHR21198">
    <property type="entry name" value="GLUTAMATE RACEMASE"/>
    <property type="match status" value="1"/>
</dbReference>
<evidence type="ECO:0000313" key="9">
    <source>
        <dbReference type="Proteomes" id="UP001524435"/>
    </source>
</evidence>
<proteinExistence type="inferred from homology"/>
<keyword evidence="6 7" id="KW-0961">Cell wall biogenesis/degradation</keyword>
<evidence type="ECO:0000256" key="4">
    <source>
        <dbReference type="ARBA" id="ARBA00022984"/>
    </source>
</evidence>
<comment type="function">
    <text evidence="7">Provides the (R)-glutamate required for cell wall biosynthesis.</text>
</comment>
<comment type="caution">
    <text evidence="8">The sequence shown here is derived from an EMBL/GenBank/DDBJ whole genome shotgun (WGS) entry which is preliminary data.</text>
</comment>
<keyword evidence="5 7" id="KW-0413">Isomerase</keyword>
<dbReference type="SUPFAM" id="SSF53681">
    <property type="entry name" value="Aspartate/glutamate racemase"/>
    <property type="match status" value="2"/>
</dbReference>
<evidence type="ECO:0000313" key="8">
    <source>
        <dbReference type="EMBL" id="MCQ5121446.1"/>
    </source>
</evidence>
<evidence type="ECO:0000256" key="1">
    <source>
        <dbReference type="ARBA" id="ARBA00001602"/>
    </source>
</evidence>
<feature type="active site" description="Proton donor/acceptor" evidence="7">
    <location>
        <position position="72"/>
    </location>
</feature>
<reference evidence="8 9" key="1">
    <citation type="submission" date="2022-06" db="EMBL/GenBank/DDBJ databases">
        <title>Isolation of gut microbiota from human fecal samples.</title>
        <authorList>
            <person name="Pamer E.G."/>
            <person name="Barat B."/>
            <person name="Waligurski E."/>
            <person name="Medina S."/>
            <person name="Paddock L."/>
            <person name="Mostad J."/>
        </authorList>
    </citation>
    <scope>NUCLEOTIDE SEQUENCE [LARGE SCALE GENOMIC DNA]</scope>
    <source>
        <strain evidence="8 9">DFI.6.1</strain>
    </source>
</reference>
<protein>
    <recommendedName>
        <fullName evidence="2 7">Glutamate racemase</fullName>
        <ecNumber evidence="2 7">5.1.1.3</ecNumber>
    </recommendedName>
</protein>
<evidence type="ECO:0000256" key="6">
    <source>
        <dbReference type="ARBA" id="ARBA00023316"/>
    </source>
</evidence>
<comment type="similarity">
    <text evidence="7">Belongs to the aspartate/glutamate racemases family.</text>
</comment>
<comment type="pathway">
    <text evidence="7">Cell wall biogenesis; peptidoglycan biosynthesis.</text>
</comment>
<dbReference type="HAMAP" id="MF_00258">
    <property type="entry name" value="Glu_racemase"/>
    <property type="match status" value="1"/>
</dbReference>